<feature type="transmembrane region" description="Helical" evidence="10">
    <location>
        <begin position="266"/>
        <end position="286"/>
    </location>
</feature>
<dbReference type="CDD" id="cd00333">
    <property type="entry name" value="MIP"/>
    <property type="match status" value="1"/>
</dbReference>
<comment type="similarity">
    <text evidence="2 9">Belongs to the MIP/aquaporin (TC 1.A.8) family.</text>
</comment>
<feature type="transmembrane region" description="Helical" evidence="10">
    <location>
        <begin position="133"/>
        <end position="157"/>
    </location>
</feature>
<evidence type="ECO:0000256" key="6">
    <source>
        <dbReference type="ARBA" id="ARBA00022989"/>
    </source>
</evidence>
<evidence type="ECO:0000256" key="2">
    <source>
        <dbReference type="ARBA" id="ARBA00006175"/>
    </source>
</evidence>
<reference evidence="11" key="1">
    <citation type="journal article" date="2020" name="Nat. Commun.">
        <title>Large-scale genome sequencing of mycorrhizal fungi provides insights into the early evolution of symbiotic traits.</title>
        <authorList>
            <person name="Miyauchi S."/>
            <person name="Kiss E."/>
            <person name="Kuo A."/>
            <person name="Drula E."/>
            <person name="Kohler A."/>
            <person name="Sanchez-Garcia M."/>
            <person name="Morin E."/>
            <person name="Andreopoulos B."/>
            <person name="Barry K.W."/>
            <person name="Bonito G."/>
            <person name="Buee M."/>
            <person name="Carver A."/>
            <person name="Chen C."/>
            <person name="Cichocki N."/>
            <person name="Clum A."/>
            <person name="Culley D."/>
            <person name="Crous P.W."/>
            <person name="Fauchery L."/>
            <person name="Girlanda M."/>
            <person name="Hayes R.D."/>
            <person name="Keri Z."/>
            <person name="LaButti K."/>
            <person name="Lipzen A."/>
            <person name="Lombard V."/>
            <person name="Magnuson J."/>
            <person name="Maillard F."/>
            <person name="Murat C."/>
            <person name="Nolan M."/>
            <person name="Ohm R.A."/>
            <person name="Pangilinan J."/>
            <person name="Pereira M.F."/>
            <person name="Perotto S."/>
            <person name="Peter M."/>
            <person name="Pfister S."/>
            <person name="Riley R."/>
            <person name="Sitrit Y."/>
            <person name="Stielow J.B."/>
            <person name="Szollosi G."/>
            <person name="Zifcakova L."/>
            <person name="Stursova M."/>
            <person name="Spatafora J.W."/>
            <person name="Tedersoo L."/>
            <person name="Vaario L.M."/>
            <person name="Yamada A."/>
            <person name="Yan M."/>
            <person name="Wang P."/>
            <person name="Xu J."/>
            <person name="Bruns T."/>
            <person name="Baldrian P."/>
            <person name="Vilgalys R."/>
            <person name="Dunand C."/>
            <person name="Henrissat B."/>
            <person name="Grigoriev I.V."/>
            <person name="Hibbett D."/>
            <person name="Nagy L.G."/>
            <person name="Martin F.M."/>
        </authorList>
    </citation>
    <scope>NUCLEOTIDE SEQUENCE</scope>
    <source>
        <strain evidence="11">UP504</strain>
    </source>
</reference>
<evidence type="ECO:0000313" key="11">
    <source>
        <dbReference type="EMBL" id="KAF9513463.1"/>
    </source>
</evidence>
<protein>
    <recommendedName>
        <fullName evidence="13">Aquaporin</fullName>
    </recommendedName>
</protein>
<keyword evidence="12" id="KW-1185">Reference proteome</keyword>
<evidence type="ECO:0008006" key="13">
    <source>
        <dbReference type="Google" id="ProtNLM"/>
    </source>
</evidence>
<dbReference type="GO" id="GO:0015250">
    <property type="term" value="F:water channel activity"/>
    <property type="evidence" value="ECO:0007669"/>
    <property type="project" value="TreeGrafter"/>
</dbReference>
<dbReference type="Pfam" id="PF00230">
    <property type="entry name" value="MIP"/>
    <property type="match status" value="1"/>
</dbReference>
<keyword evidence="5" id="KW-0677">Repeat</keyword>
<sequence>MSEKSSESRGIENENPIHLFVRFEAEGEYYAIYPNRWAYYRKHYLREAASEFLGCMVLVIFGTGVDLQVILSNNTRVASSPKGDMLSIHFGWAVGTALGVWTASVSGGHINPAVTLAFAVFRGFPWRKVPIYLLAQLSGACFGGLLTYSNYMHAIAIVDPGKTQATASLFTTYALDYMPNVACFFSEFLGTAVLLIIVLATADNANGPPPKGLGPLVLFIVILGEGVSLGMETAYALNPARDLGPRIALAMVGYSKQVLFDYRHQYWIWTPILGPVSGALIGTFVYDALMFTGPESVLNFP</sequence>
<dbReference type="PANTHER" id="PTHR43829:SF9">
    <property type="entry name" value="AQUAPORIN-9"/>
    <property type="match status" value="1"/>
</dbReference>
<dbReference type="AlphaFoldDB" id="A0A9P6AWU0"/>
<keyword evidence="7 10" id="KW-0472">Membrane</keyword>
<comment type="subcellular location">
    <subcellularLocation>
        <location evidence="1">Membrane</location>
        <topology evidence="1">Multi-pass membrane protein</topology>
    </subcellularLocation>
</comment>
<dbReference type="PANTHER" id="PTHR43829">
    <property type="entry name" value="AQUAPORIN OR AQUAGLYCEROPORIN RELATED"/>
    <property type="match status" value="1"/>
</dbReference>
<feature type="transmembrane region" description="Helical" evidence="10">
    <location>
        <begin position="177"/>
        <end position="200"/>
    </location>
</feature>
<dbReference type="InterPro" id="IPR000425">
    <property type="entry name" value="MIP"/>
</dbReference>
<name>A0A9P6AWU0_9AGAM</name>
<evidence type="ECO:0000313" key="12">
    <source>
        <dbReference type="Proteomes" id="UP000886523"/>
    </source>
</evidence>
<evidence type="ECO:0000256" key="10">
    <source>
        <dbReference type="SAM" id="Phobius"/>
    </source>
</evidence>
<dbReference type="PROSITE" id="PS00221">
    <property type="entry name" value="MIP"/>
    <property type="match status" value="1"/>
</dbReference>
<feature type="transmembrane region" description="Helical" evidence="10">
    <location>
        <begin position="91"/>
        <end position="121"/>
    </location>
</feature>
<comment type="caution">
    <text evidence="11">The sequence shown here is derived from an EMBL/GenBank/DDBJ whole genome shotgun (WGS) entry which is preliminary data.</text>
</comment>
<gene>
    <name evidence="11" type="ORF">BS47DRAFT_1372543</name>
</gene>
<dbReference type="Gene3D" id="1.20.1080.10">
    <property type="entry name" value="Glycerol uptake facilitator protein"/>
    <property type="match status" value="1"/>
</dbReference>
<dbReference type="InterPro" id="IPR023271">
    <property type="entry name" value="Aquaporin-like"/>
</dbReference>
<evidence type="ECO:0000256" key="3">
    <source>
        <dbReference type="ARBA" id="ARBA00022448"/>
    </source>
</evidence>
<evidence type="ECO:0000256" key="9">
    <source>
        <dbReference type="RuleBase" id="RU000477"/>
    </source>
</evidence>
<proteinExistence type="inferred from homology"/>
<evidence type="ECO:0000256" key="5">
    <source>
        <dbReference type="ARBA" id="ARBA00022737"/>
    </source>
</evidence>
<feature type="transmembrane region" description="Helical" evidence="10">
    <location>
        <begin position="212"/>
        <end position="231"/>
    </location>
</feature>
<keyword evidence="3 9" id="KW-0813">Transport</keyword>
<evidence type="ECO:0000256" key="7">
    <source>
        <dbReference type="ARBA" id="ARBA00023136"/>
    </source>
</evidence>
<dbReference type="InterPro" id="IPR022357">
    <property type="entry name" value="MIP_CS"/>
</dbReference>
<dbReference type="NCBIfam" id="TIGR00861">
    <property type="entry name" value="MIP"/>
    <property type="match status" value="1"/>
</dbReference>
<dbReference type="OrthoDB" id="3222at2759"/>
<accession>A0A9P6AWU0</accession>
<dbReference type="GO" id="GO:0015254">
    <property type="term" value="F:glycerol channel activity"/>
    <property type="evidence" value="ECO:0007669"/>
    <property type="project" value="TreeGrafter"/>
</dbReference>
<organism evidence="11 12">
    <name type="scientific">Hydnum rufescens UP504</name>
    <dbReference type="NCBI Taxonomy" id="1448309"/>
    <lineage>
        <taxon>Eukaryota</taxon>
        <taxon>Fungi</taxon>
        <taxon>Dikarya</taxon>
        <taxon>Basidiomycota</taxon>
        <taxon>Agaricomycotina</taxon>
        <taxon>Agaricomycetes</taxon>
        <taxon>Cantharellales</taxon>
        <taxon>Hydnaceae</taxon>
        <taxon>Hydnum</taxon>
    </lineage>
</organism>
<evidence type="ECO:0000256" key="8">
    <source>
        <dbReference type="ARBA" id="ARBA00034651"/>
    </source>
</evidence>
<evidence type="ECO:0000256" key="1">
    <source>
        <dbReference type="ARBA" id="ARBA00004141"/>
    </source>
</evidence>
<dbReference type="InterPro" id="IPR050363">
    <property type="entry name" value="MIP/Aquaporin"/>
</dbReference>
<evidence type="ECO:0000256" key="4">
    <source>
        <dbReference type="ARBA" id="ARBA00022692"/>
    </source>
</evidence>
<dbReference type="SUPFAM" id="SSF81338">
    <property type="entry name" value="Aquaporin-like"/>
    <property type="match status" value="1"/>
</dbReference>
<dbReference type="Proteomes" id="UP000886523">
    <property type="component" value="Unassembled WGS sequence"/>
</dbReference>
<feature type="transmembrane region" description="Helical" evidence="10">
    <location>
        <begin position="52"/>
        <end position="71"/>
    </location>
</feature>
<keyword evidence="6 10" id="KW-1133">Transmembrane helix</keyword>
<dbReference type="PRINTS" id="PR00783">
    <property type="entry name" value="MINTRINSICP"/>
</dbReference>
<dbReference type="EMBL" id="MU128972">
    <property type="protein sequence ID" value="KAF9513463.1"/>
    <property type="molecule type" value="Genomic_DNA"/>
</dbReference>
<comment type="catalytic activity">
    <reaction evidence="8">
        <text>H2O(in) = H2O(out)</text>
        <dbReference type="Rhea" id="RHEA:29667"/>
        <dbReference type="ChEBI" id="CHEBI:15377"/>
    </reaction>
</comment>
<keyword evidence="4 9" id="KW-0812">Transmembrane</keyword>
<dbReference type="GO" id="GO:0005886">
    <property type="term" value="C:plasma membrane"/>
    <property type="evidence" value="ECO:0007669"/>
    <property type="project" value="TreeGrafter"/>
</dbReference>